<dbReference type="PANTHER" id="PTHR43806:SF11">
    <property type="entry name" value="CEREVISIN-RELATED"/>
    <property type="match status" value="1"/>
</dbReference>
<gene>
    <name evidence="7" type="ORF">G443_004209</name>
</gene>
<evidence type="ECO:0000256" key="4">
    <source>
        <dbReference type="ARBA" id="ARBA00022825"/>
    </source>
</evidence>
<evidence type="ECO:0000256" key="3">
    <source>
        <dbReference type="ARBA" id="ARBA00022801"/>
    </source>
</evidence>
<dbReference type="EMBL" id="AUBJ02000001">
    <property type="protein sequence ID" value="MCP2333939.1"/>
    <property type="molecule type" value="Genomic_DNA"/>
</dbReference>
<dbReference type="Pfam" id="PF00082">
    <property type="entry name" value="Peptidase_S8"/>
    <property type="match status" value="1"/>
</dbReference>
<dbReference type="InterPro" id="IPR050131">
    <property type="entry name" value="Peptidase_S8_subtilisin-like"/>
</dbReference>
<organism evidence="7 8">
    <name type="scientific">Actinoalloteichus caeruleus DSM 43889</name>
    <dbReference type="NCBI Taxonomy" id="1120930"/>
    <lineage>
        <taxon>Bacteria</taxon>
        <taxon>Bacillati</taxon>
        <taxon>Actinomycetota</taxon>
        <taxon>Actinomycetes</taxon>
        <taxon>Pseudonocardiales</taxon>
        <taxon>Pseudonocardiaceae</taxon>
        <taxon>Actinoalloteichus</taxon>
        <taxon>Actinoalloteichus cyanogriseus</taxon>
    </lineage>
</organism>
<feature type="active site" description="Charge relay system" evidence="5">
    <location>
        <position position="331"/>
    </location>
</feature>
<name>A0ABT1JN36_ACTCY</name>
<keyword evidence="2 5" id="KW-0645">Protease</keyword>
<dbReference type="PANTHER" id="PTHR43806">
    <property type="entry name" value="PEPTIDASE S8"/>
    <property type="match status" value="1"/>
</dbReference>
<dbReference type="InterPro" id="IPR015500">
    <property type="entry name" value="Peptidase_S8_subtilisin-rel"/>
</dbReference>
<feature type="active site" description="Charge relay system" evidence="5">
    <location>
        <position position="298"/>
    </location>
</feature>
<dbReference type="InterPro" id="IPR000209">
    <property type="entry name" value="Peptidase_S8/S53_dom"/>
</dbReference>
<keyword evidence="8" id="KW-1185">Reference proteome</keyword>
<keyword evidence="4 5" id="KW-0720">Serine protease</keyword>
<evidence type="ECO:0000256" key="1">
    <source>
        <dbReference type="ARBA" id="ARBA00011073"/>
    </source>
</evidence>
<protein>
    <submittedName>
        <fullName evidence="7">Subtilase family protein</fullName>
    </submittedName>
</protein>
<keyword evidence="3 5" id="KW-0378">Hydrolase</keyword>
<reference evidence="7 8" key="2">
    <citation type="submission" date="2022-06" db="EMBL/GenBank/DDBJ databases">
        <title>Genomic Encyclopedia of Type Strains, Phase I: the one thousand microbial genomes (KMG-I) project.</title>
        <authorList>
            <person name="Kyrpides N."/>
        </authorList>
    </citation>
    <scope>NUCLEOTIDE SEQUENCE [LARGE SCALE GENOMIC DNA]</scope>
    <source>
        <strain evidence="7 8">DSM 43889</strain>
    </source>
</reference>
<evidence type="ECO:0000256" key="5">
    <source>
        <dbReference type="PROSITE-ProRule" id="PRU01240"/>
    </source>
</evidence>
<dbReference type="Proteomes" id="UP000791080">
    <property type="component" value="Unassembled WGS sequence"/>
</dbReference>
<evidence type="ECO:0000259" key="6">
    <source>
        <dbReference type="Pfam" id="PF00082"/>
    </source>
</evidence>
<comment type="caution">
    <text evidence="7">The sequence shown here is derived from an EMBL/GenBank/DDBJ whole genome shotgun (WGS) entry which is preliminary data.</text>
</comment>
<comment type="similarity">
    <text evidence="1 5">Belongs to the peptidase S8 family.</text>
</comment>
<dbReference type="PRINTS" id="PR00723">
    <property type="entry name" value="SUBTILISIN"/>
</dbReference>
<feature type="active site" description="Charge relay system" evidence="5">
    <location>
        <position position="506"/>
    </location>
</feature>
<dbReference type="PROSITE" id="PS00138">
    <property type="entry name" value="SUBTILASE_SER"/>
    <property type="match status" value="1"/>
</dbReference>
<dbReference type="InterPro" id="IPR023828">
    <property type="entry name" value="Peptidase_S8_Ser-AS"/>
</dbReference>
<dbReference type="PROSITE" id="PS51892">
    <property type="entry name" value="SUBTILASE"/>
    <property type="match status" value="1"/>
</dbReference>
<evidence type="ECO:0000313" key="8">
    <source>
        <dbReference type="Proteomes" id="UP000791080"/>
    </source>
</evidence>
<accession>A0ABT1JN36</accession>
<evidence type="ECO:0000256" key="2">
    <source>
        <dbReference type="ARBA" id="ARBA00022670"/>
    </source>
</evidence>
<proteinExistence type="inferred from homology"/>
<sequence length="1158" mass="120997">MRSPGAVANPLRFSSDRPPPVTVVLFCRSDHSSVYCGCFCSSLEQGWRSVPLVLIGRRGNDRKWEFMGARRRRAAGSALLLTAGLALGGATTATAGTPDLGVRAEAPGTFETLTLVTGDHLHVRQLGGGRLATTVRPAPGREHVQFLHRTVGGRTTIVPSDAERLVRTGVLDQRLFDVHGLLEQGFGDAGPLPLIVAYQRGNDPGAGVSVFSGEASTGRVLTSVNAVAVHPGEDSADVVWAELTNDATEPRAFSGGVDRVWLNGRARVLDEESNAQVGAPEVWEAGYTGAGVTVAVLDGGYDPDHPDLVDAVVEAVDFTDPAGTAADGFGHGTHVAATVAGRGAASDGAHRGVAPDADLVVGKVCDDSGYCPEDAIIAGMEWAAAGDAVAVNLSLGIGPTDGTDPMSVAVDTLTEDTGTLFVAAAGNDGWDMTVSSPAAADAALAVGSVTKSDELSDFSSRGPRVGDWAVKPEIAAPGSGIVSARAAGTAMGSLVDEHHTSADGTSMASPHVAGAVALLAEANPEWRAREFRAALMAAAEPLAGVPVSGQGAGRLDVARAMRQSVVAEPSSLSLGNFTWPRDGEEPAAGTVTYRNTGEEDLILDLAVDLVTEDGEAVPADLVELSVSDLLVPAGGAAGATVTVDVAHGTTGYLSGTLRATAEGGVAVSTPVGLHLEPESYDLGVDVLDRDGRSTSRAALLVEDADTGYSYYLEADGNGDYAVRLPGGTYNLLARIGDDTSDEYTYVVERAVQLTSDARVTVDATPAVPIEVRTERPSELRYHDSALLSEDRQSSLGALGFGTKQKYAVPARGSFALNYKPTLVSSSEDEYRYHLATQFVDEIPAEPVLAPRDEELAEVTSRYQAQGVAAAGLRTVVGQLVDDWSLFGFGLPVDVPGSGTDYHSVTDDVEWREYLGFQDDLGENYEETGRVSVYAAGAASIRWNTAPVTILGEGRRTGDDLTFSPRYFVTSDTDQYYGYGSADVFAGELTLSDEQGVLASSDEYGFLRAPVPSEPGMYTLEATATRNVEWSMLGTSARARWTFRSENPGTEGPTGLPLMGVRFTSVATVDDPLGVLPGNGEHAFAVTVEDTAGGIAELAVEYSVDDGETWEPLEVVDGVVSVVHPAEGFVSLRARAADSEGNSVEQAVIRSYQVGPSTR</sequence>
<dbReference type="SUPFAM" id="SSF52743">
    <property type="entry name" value="Subtilisin-like"/>
    <property type="match status" value="1"/>
</dbReference>
<feature type="domain" description="Peptidase S8/S53" evidence="6">
    <location>
        <begin position="289"/>
        <end position="542"/>
    </location>
</feature>
<reference evidence="7 8" key="1">
    <citation type="submission" date="2013-07" db="EMBL/GenBank/DDBJ databases">
        <authorList>
            <consortium name="DOE Joint Genome Institute"/>
            <person name="Reeve W."/>
            <person name="Huntemann M."/>
            <person name="Han J."/>
            <person name="Chen A."/>
            <person name="Kyrpides N."/>
            <person name="Mavromatis K."/>
            <person name="Markowitz V."/>
            <person name="Palaniappan K."/>
            <person name="Ivanova N."/>
            <person name="Schaumberg A."/>
            <person name="Pati A."/>
            <person name="Liolios K."/>
            <person name="Nordberg H.P."/>
            <person name="Cantor M.N."/>
            <person name="Hua S.X."/>
            <person name="Woyke T."/>
        </authorList>
    </citation>
    <scope>NUCLEOTIDE SEQUENCE [LARGE SCALE GENOMIC DNA]</scope>
    <source>
        <strain evidence="7 8">DSM 43889</strain>
    </source>
</reference>
<dbReference type="Gene3D" id="3.40.50.200">
    <property type="entry name" value="Peptidase S8/S53 domain"/>
    <property type="match status" value="1"/>
</dbReference>
<evidence type="ECO:0000313" key="7">
    <source>
        <dbReference type="EMBL" id="MCP2333939.1"/>
    </source>
</evidence>
<dbReference type="InterPro" id="IPR036852">
    <property type="entry name" value="Peptidase_S8/S53_dom_sf"/>
</dbReference>